<dbReference type="GO" id="GO:0005102">
    <property type="term" value="F:signaling receptor binding"/>
    <property type="evidence" value="ECO:0007669"/>
    <property type="project" value="TreeGrafter"/>
</dbReference>
<dbReference type="InterPro" id="IPR025655">
    <property type="entry name" value="PEX14"/>
</dbReference>
<feature type="region of interest" description="Disordered" evidence="8">
    <location>
        <begin position="1"/>
        <end position="149"/>
    </location>
</feature>
<feature type="domain" description="Peroxisome membrane anchor protein Pex14p N-terminal" evidence="9">
    <location>
        <begin position="50"/>
        <end position="91"/>
    </location>
</feature>
<dbReference type="Pfam" id="PF04695">
    <property type="entry name" value="Pex14_N"/>
    <property type="match status" value="1"/>
</dbReference>
<keyword evidence="7" id="KW-0653">Protein transport</keyword>
<dbReference type="Proteomes" id="UP000019484">
    <property type="component" value="Unassembled WGS sequence"/>
</dbReference>
<feature type="region of interest" description="Disordered" evidence="8">
    <location>
        <begin position="247"/>
        <end position="299"/>
    </location>
</feature>
<dbReference type="RefSeq" id="XP_007723019.1">
    <property type="nucleotide sequence ID" value="XM_007724829.1"/>
</dbReference>
<keyword evidence="7" id="KW-0813">Transport</keyword>
<accession>W9YMB5</accession>
<dbReference type="OrthoDB" id="441517at2759"/>
<dbReference type="EMBL" id="AMWN01000003">
    <property type="protein sequence ID" value="EXJ90825.1"/>
    <property type="molecule type" value="Genomic_DNA"/>
</dbReference>
<dbReference type="PANTHER" id="PTHR23058">
    <property type="entry name" value="PEROXISOMAL MEMBRANE PROTEIN PEX14"/>
    <property type="match status" value="1"/>
</dbReference>
<evidence type="ECO:0000256" key="3">
    <source>
        <dbReference type="ARBA" id="ARBA00023140"/>
    </source>
</evidence>
<dbReference type="GO" id="GO:0016560">
    <property type="term" value="P:protein import into peroxisome matrix, docking"/>
    <property type="evidence" value="ECO:0007669"/>
    <property type="project" value="UniProtKB-UniRule"/>
</dbReference>
<evidence type="ECO:0000256" key="1">
    <source>
        <dbReference type="ARBA" id="ARBA00005443"/>
    </source>
</evidence>
<dbReference type="InterPro" id="IPR036388">
    <property type="entry name" value="WH-like_DNA-bd_sf"/>
</dbReference>
<evidence type="ECO:0000256" key="2">
    <source>
        <dbReference type="ARBA" id="ARBA00023010"/>
    </source>
</evidence>
<dbReference type="InterPro" id="IPR006785">
    <property type="entry name" value="Pex14_N"/>
</dbReference>
<keyword evidence="3 7" id="KW-0576">Peroxisome</keyword>
<feature type="compositionally biased region" description="Polar residues" evidence="8">
    <location>
        <begin position="32"/>
        <end position="49"/>
    </location>
</feature>
<comment type="function">
    <text evidence="7">Component of the PEX13-PEX14 docking complex, a translocon channel that specifically mediates the import of peroxisomal cargo proteins bound to PEX5 receptor. The PEX13-PEX14 docking complex forms a large import pore which can be opened to a diameter of about 9 nm. Mechanistically, PEX5 receptor along with cargo proteins associates with the PEX14 subunit of the PEX13-PEX14 docking complex in the cytosol, leading to the insertion of the receptor into the organelle membrane with the concomitant translocation of the cargo into the peroxisome matrix.</text>
</comment>
<dbReference type="GO" id="GO:0005778">
    <property type="term" value="C:peroxisomal membrane"/>
    <property type="evidence" value="ECO:0007669"/>
    <property type="project" value="UniProtKB-SubCell"/>
</dbReference>
<comment type="similarity">
    <text evidence="1 7">Belongs to the peroxin-14 family.</text>
</comment>
<evidence type="ECO:0000256" key="8">
    <source>
        <dbReference type="SAM" id="MobiDB-lite"/>
    </source>
</evidence>
<protein>
    <recommendedName>
        <fullName evidence="4 7">Peroxisomal membrane protein PEX14</fullName>
    </recommendedName>
    <alternativeName>
        <fullName evidence="5 7">Peroxin-14</fullName>
    </alternativeName>
</protein>
<keyword evidence="11" id="KW-1185">Reference proteome</keyword>
<comment type="caution">
    <text evidence="10">The sequence shown here is derived from an EMBL/GenBank/DDBJ whole genome shotgun (WGS) entry which is preliminary data.</text>
</comment>
<gene>
    <name evidence="10" type="ORF">A1O1_03930</name>
</gene>
<reference evidence="10 11" key="1">
    <citation type="submission" date="2013-03" db="EMBL/GenBank/DDBJ databases">
        <title>The Genome Sequence of Capronia coronata CBS 617.96.</title>
        <authorList>
            <consortium name="The Broad Institute Genomics Platform"/>
            <person name="Cuomo C."/>
            <person name="de Hoog S."/>
            <person name="Gorbushina A."/>
            <person name="Walker B."/>
            <person name="Young S.K."/>
            <person name="Zeng Q."/>
            <person name="Gargeya S."/>
            <person name="Fitzgerald M."/>
            <person name="Haas B."/>
            <person name="Abouelleil A."/>
            <person name="Allen A.W."/>
            <person name="Alvarado L."/>
            <person name="Arachchi H.M."/>
            <person name="Berlin A.M."/>
            <person name="Chapman S.B."/>
            <person name="Gainer-Dewar J."/>
            <person name="Goldberg J."/>
            <person name="Griggs A."/>
            <person name="Gujja S."/>
            <person name="Hansen M."/>
            <person name="Howarth C."/>
            <person name="Imamovic A."/>
            <person name="Ireland A."/>
            <person name="Larimer J."/>
            <person name="McCowan C."/>
            <person name="Murphy C."/>
            <person name="Pearson M."/>
            <person name="Poon T.W."/>
            <person name="Priest M."/>
            <person name="Roberts A."/>
            <person name="Saif S."/>
            <person name="Shea T."/>
            <person name="Sisk P."/>
            <person name="Sykes S."/>
            <person name="Wortman J."/>
            <person name="Nusbaum C."/>
            <person name="Birren B."/>
        </authorList>
    </citation>
    <scope>NUCLEOTIDE SEQUENCE [LARGE SCALE GENOMIC DNA]</scope>
    <source>
        <strain evidence="10 11">CBS 617.96</strain>
    </source>
</reference>
<evidence type="ECO:0000256" key="7">
    <source>
        <dbReference type="RuleBase" id="RU367032"/>
    </source>
</evidence>
<dbReference type="Gene3D" id="1.10.10.10">
    <property type="entry name" value="Winged helix-like DNA-binding domain superfamily/Winged helix DNA-binding domain"/>
    <property type="match status" value="1"/>
</dbReference>
<evidence type="ECO:0000256" key="4">
    <source>
        <dbReference type="ARBA" id="ARBA00029502"/>
    </source>
</evidence>
<proteinExistence type="inferred from homology"/>
<keyword evidence="2" id="KW-0811">Translocation</keyword>
<organism evidence="10 11">
    <name type="scientific">Capronia coronata CBS 617.96</name>
    <dbReference type="NCBI Taxonomy" id="1182541"/>
    <lineage>
        <taxon>Eukaryota</taxon>
        <taxon>Fungi</taxon>
        <taxon>Dikarya</taxon>
        <taxon>Ascomycota</taxon>
        <taxon>Pezizomycotina</taxon>
        <taxon>Eurotiomycetes</taxon>
        <taxon>Chaetothyriomycetidae</taxon>
        <taxon>Chaetothyriales</taxon>
        <taxon>Herpotrichiellaceae</taxon>
        <taxon>Capronia</taxon>
    </lineage>
</organism>
<evidence type="ECO:0000256" key="6">
    <source>
        <dbReference type="ARBA" id="ARBA00046271"/>
    </source>
</evidence>
<evidence type="ECO:0000259" key="9">
    <source>
        <dbReference type="Pfam" id="PF04695"/>
    </source>
</evidence>
<dbReference type="HOGENOM" id="CLU_044743_0_0_1"/>
<evidence type="ECO:0000256" key="5">
    <source>
        <dbReference type="ARBA" id="ARBA00029691"/>
    </source>
</evidence>
<dbReference type="GO" id="GO:1990429">
    <property type="term" value="C:peroxisomal importomer complex"/>
    <property type="evidence" value="ECO:0007669"/>
    <property type="project" value="TreeGrafter"/>
</dbReference>
<feature type="compositionally biased region" description="Low complexity" evidence="8">
    <location>
        <begin position="89"/>
        <end position="108"/>
    </location>
</feature>
<dbReference type="PANTHER" id="PTHR23058:SF5">
    <property type="entry name" value="PEROXISOMAL MEMBRANE PROTEIN PEX14"/>
    <property type="match status" value="1"/>
</dbReference>
<sequence>MADQDSKKVPSIPEWQKFYQPAQEGSTAPDGQPSSGQKPLQSNSTTTEPSPLEQARRFLEDDSIRDASREQKAAFLQHKGVHADDINTLLGPEQPSSSSPSSELPSELKTVHDNSEGLNGGDSDGPAHHIATSATTETSRPAETAPKRDIPPIITYPEFLLKPQKPPPLVTFERLANAAYVFAGISALTYGASKYIVAPMLETLTEARHELAETARADLETLNKKLESTVSHVPYFASSTVSQKNKYQDYDEDVESVDSDPTELFHRDIATQTSPARSRSASRSSLQEAPAQDPTVTQSARLTSLHGTLSSLLTSTTTHFSHDRLKDQMSQLQGMLVKMETSYNPFQIDYGSSFPGHSVADDKNKLKKPASDSEASKFKAEIRSFKGALLSSRNFPTARPAGPYNLSTR</sequence>
<evidence type="ECO:0000313" key="10">
    <source>
        <dbReference type="EMBL" id="EXJ90825.1"/>
    </source>
</evidence>
<name>W9YMB5_9EURO</name>
<dbReference type="STRING" id="1182541.W9YMB5"/>
<dbReference type="AlphaFoldDB" id="W9YMB5"/>
<feature type="compositionally biased region" description="Low complexity" evidence="8">
    <location>
        <begin position="274"/>
        <end position="285"/>
    </location>
</feature>
<dbReference type="GeneID" id="19158818"/>
<evidence type="ECO:0000313" key="11">
    <source>
        <dbReference type="Proteomes" id="UP000019484"/>
    </source>
</evidence>
<dbReference type="eggNOG" id="ENOG502S3Q3">
    <property type="taxonomic scope" value="Eukaryota"/>
</dbReference>
<keyword evidence="7" id="KW-0472">Membrane</keyword>
<feature type="compositionally biased region" description="Polar residues" evidence="8">
    <location>
        <begin position="132"/>
        <end position="141"/>
    </location>
</feature>
<feature type="compositionally biased region" description="Acidic residues" evidence="8">
    <location>
        <begin position="250"/>
        <end position="261"/>
    </location>
</feature>
<comment type="subcellular location">
    <subcellularLocation>
        <location evidence="6 7">Peroxisome membrane</location>
    </subcellularLocation>
</comment>
<feature type="compositionally biased region" description="Basic and acidic residues" evidence="8">
    <location>
        <begin position="54"/>
        <end position="72"/>
    </location>
</feature>